<evidence type="ECO:0000313" key="3">
    <source>
        <dbReference type="Proteomes" id="UP001064632"/>
    </source>
</evidence>
<proteinExistence type="predicted"/>
<sequence>MRDKRFACALLFGAGVFTLEGSSSFLHAVVLRDLPHALLTRGVGLGWMLRADALLSVLAAVFFTLGCRPSLSYLGTKAARFRAYALGFVFALLIELLNWALPNALLTPESVLSALVAWSCFIGGAVFAARLVQRGQHAHEARVVPS</sequence>
<evidence type="ECO:0000256" key="1">
    <source>
        <dbReference type="SAM" id="Phobius"/>
    </source>
</evidence>
<organism evidence="2 3">
    <name type="scientific">Tahibacter amnicola</name>
    <dbReference type="NCBI Taxonomy" id="2976241"/>
    <lineage>
        <taxon>Bacteria</taxon>
        <taxon>Pseudomonadati</taxon>
        <taxon>Pseudomonadota</taxon>
        <taxon>Gammaproteobacteria</taxon>
        <taxon>Lysobacterales</taxon>
        <taxon>Rhodanobacteraceae</taxon>
        <taxon>Tahibacter</taxon>
    </lineage>
</organism>
<keyword evidence="1" id="KW-1133">Transmembrane helix</keyword>
<name>A0ABY6BHQ4_9GAMM</name>
<keyword evidence="1" id="KW-0472">Membrane</keyword>
<dbReference type="Proteomes" id="UP001064632">
    <property type="component" value="Chromosome"/>
</dbReference>
<feature type="transmembrane region" description="Helical" evidence="1">
    <location>
        <begin position="83"/>
        <end position="101"/>
    </location>
</feature>
<dbReference type="EMBL" id="CP104694">
    <property type="protein sequence ID" value="UXI69533.1"/>
    <property type="molecule type" value="Genomic_DNA"/>
</dbReference>
<protein>
    <submittedName>
        <fullName evidence="2">Uncharacterized protein</fullName>
    </submittedName>
</protein>
<reference evidence="2" key="1">
    <citation type="submission" date="2022-09" db="EMBL/GenBank/DDBJ databases">
        <title>Tahibacter sp. nov., isolated from a fresh water.</title>
        <authorList>
            <person name="Baek J.H."/>
            <person name="Lee J.K."/>
            <person name="Kim J.M."/>
            <person name="Jeon C.O."/>
        </authorList>
    </citation>
    <scope>NUCLEOTIDE SEQUENCE</scope>
    <source>
        <strain evidence="2">W38</strain>
    </source>
</reference>
<feature type="transmembrane region" description="Helical" evidence="1">
    <location>
        <begin position="113"/>
        <end position="132"/>
    </location>
</feature>
<keyword evidence="3" id="KW-1185">Reference proteome</keyword>
<keyword evidence="1" id="KW-0812">Transmembrane</keyword>
<accession>A0ABY6BHQ4</accession>
<evidence type="ECO:0000313" key="2">
    <source>
        <dbReference type="EMBL" id="UXI69533.1"/>
    </source>
</evidence>
<gene>
    <name evidence="2" type="ORF">N4264_07780</name>
</gene>
<dbReference type="RefSeq" id="WP_261696487.1">
    <property type="nucleotide sequence ID" value="NZ_CP104694.1"/>
</dbReference>
<feature type="transmembrane region" description="Helical" evidence="1">
    <location>
        <begin position="52"/>
        <end position="71"/>
    </location>
</feature>